<dbReference type="SUPFAM" id="SSF52096">
    <property type="entry name" value="ClpP/crotonase"/>
    <property type="match status" value="1"/>
</dbReference>
<sequence>MVRAEARGPVLLVTLDRPEKRNAVNEEMTLALDAAFDRLDDDPGLRVGVLAAQGPFFCAGTDLRTGAGPHTKRGGMYGVIKRRRTKPLVAAVGGPALGGGFELVLAADLVVAARTAWFALPETTRGRVPAAGGLFRAPDRLPRNVALELMLTAGRIEAERAHRLGLVNRLVDADEVLPSALALALATCVSAPEAVAQLFAGLRAVSDGADEVGWRSTHEAMTTLRGSGDRAEGNAAFEERRAPRWVPDDAVRRVVLGEPRTRRTE</sequence>
<evidence type="ECO:0000256" key="1">
    <source>
        <dbReference type="ARBA" id="ARBA00005254"/>
    </source>
</evidence>
<dbReference type="GO" id="GO:0016829">
    <property type="term" value="F:lyase activity"/>
    <property type="evidence" value="ECO:0007669"/>
    <property type="project" value="UniProtKB-KW"/>
</dbReference>
<dbReference type="InterPro" id="IPR029045">
    <property type="entry name" value="ClpP/crotonase-like_dom_sf"/>
</dbReference>
<comment type="similarity">
    <text evidence="1">Belongs to the enoyl-CoA hydratase/isomerase family.</text>
</comment>
<dbReference type="AlphaFoldDB" id="A0A1V2IEY5"/>
<organism evidence="4 5">
    <name type="scientific">Pseudofrankia asymbiotica</name>
    <dbReference type="NCBI Taxonomy" id="1834516"/>
    <lineage>
        <taxon>Bacteria</taxon>
        <taxon>Bacillati</taxon>
        <taxon>Actinomycetota</taxon>
        <taxon>Actinomycetes</taxon>
        <taxon>Frankiales</taxon>
        <taxon>Frankiaceae</taxon>
        <taxon>Pseudofrankia</taxon>
    </lineage>
</organism>
<dbReference type="Pfam" id="PF00378">
    <property type="entry name" value="ECH_1"/>
    <property type="match status" value="1"/>
</dbReference>
<protein>
    <recommendedName>
        <fullName evidence="6">Enoyl-CoA hydratase</fullName>
    </recommendedName>
</protein>
<evidence type="ECO:0000313" key="5">
    <source>
        <dbReference type="Proteomes" id="UP000188929"/>
    </source>
</evidence>
<evidence type="ECO:0000256" key="3">
    <source>
        <dbReference type="ARBA" id="ARBA00023239"/>
    </source>
</evidence>
<dbReference type="Gene3D" id="3.90.226.10">
    <property type="entry name" value="2-enoyl-CoA Hydratase, Chain A, domain 1"/>
    <property type="match status" value="1"/>
</dbReference>
<evidence type="ECO:0000313" key="4">
    <source>
        <dbReference type="EMBL" id="ONH31762.1"/>
    </source>
</evidence>
<evidence type="ECO:0008006" key="6">
    <source>
        <dbReference type="Google" id="ProtNLM"/>
    </source>
</evidence>
<dbReference type="PANTHER" id="PTHR11941:SF169">
    <property type="entry name" value="(7AS)-7A-METHYL-1,5-DIOXO-2,3,5,6,7,7A-HEXAHYDRO-1H-INDENE-CARBOXYL-COA HYDROLASE"/>
    <property type="match status" value="1"/>
</dbReference>
<dbReference type="OrthoDB" id="4284283at2"/>
<dbReference type="EMBL" id="MOMC01000015">
    <property type="protein sequence ID" value="ONH31762.1"/>
    <property type="molecule type" value="Genomic_DNA"/>
</dbReference>
<evidence type="ECO:0000256" key="2">
    <source>
        <dbReference type="ARBA" id="ARBA00023098"/>
    </source>
</evidence>
<dbReference type="CDD" id="cd06558">
    <property type="entry name" value="crotonase-like"/>
    <property type="match status" value="1"/>
</dbReference>
<proteinExistence type="inferred from homology"/>
<keyword evidence="3" id="KW-0456">Lyase</keyword>
<reference evidence="5" key="1">
    <citation type="submission" date="2016-10" db="EMBL/GenBank/DDBJ databases">
        <title>Frankia sp. NRRL B-16386 Genome sequencing.</title>
        <authorList>
            <person name="Ghodhbane-Gtari F."/>
            <person name="Swanson E."/>
            <person name="Gueddou A."/>
            <person name="Hezbri K."/>
            <person name="Ktari K."/>
            <person name="Nouioui I."/>
            <person name="Morris K."/>
            <person name="Simpson S."/>
            <person name="Abebe-Akele F."/>
            <person name="Thomas K."/>
            <person name="Gtari M."/>
            <person name="Tisa L.S."/>
        </authorList>
    </citation>
    <scope>NUCLEOTIDE SEQUENCE [LARGE SCALE GENOMIC DNA]</scope>
    <source>
        <strain evidence="5">NRRL B-16386</strain>
    </source>
</reference>
<dbReference type="GO" id="GO:0006635">
    <property type="term" value="P:fatty acid beta-oxidation"/>
    <property type="evidence" value="ECO:0007669"/>
    <property type="project" value="TreeGrafter"/>
</dbReference>
<name>A0A1V2IEY5_9ACTN</name>
<dbReference type="InterPro" id="IPR001753">
    <property type="entry name" value="Enoyl-CoA_hydra/iso"/>
</dbReference>
<dbReference type="PANTHER" id="PTHR11941">
    <property type="entry name" value="ENOYL-COA HYDRATASE-RELATED"/>
    <property type="match status" value="1"/>
</dbReference>
<dbReference type="STRING" id="1834516.BL253_08380"/>
<dbReference type="Gene3D" id="1.10.12.10">
    <property type="entry name" value="Lyase 2-enoyl-coa Hydratase, Chain A, domain 2"/>
    <property type="match status" value="1"/>
</dbReference>
<gene>
    <name evidence="4" type="ORF">BL253_08380</name>
</gene>
<keyword evidence="5" id="KW-1185">Reference proteome</keyword>
<dbReference type="InterPro" id="IPR014748">
    <property type="entry name" value="Enoyl-CoA_hydra_C"/>
</dbReference>
<dbReference type="Proteomes" id="UP000188929">
    <property type="component" value="Unassembled WGS sequence"/>
</dbReference>
<comment type="caution">
    <text evidence="4">The sequence shown here is derived from an EMBL/GenBank/DDBJ whole genome shotgun (WGS) entry which is preliminary data.</text>
</comment>
<keyword evidence="2" id="KW-0443">Lipid metabolism</keyword>
<accession>A0A1V2IEY5</accession>